<dbReference type="EMBL" id="FNGA01000002">
    <property type="protein sequence ID" value="SDK89930.1"/>
    <property type="molecule type" value="Genomic_DNA"/>
</dbReference>
<evidence type="ECO:0000256" key="3">
    <source>
        <dbReference type="ARBA" id="ARBA00022806"/>
    </source>
</evidence>
<gene>
    <name evidence="8" type="ORF">SAMN05660337_1631</name>
</gene>
<feature type="domain" description="UvrD-like helicase ATP-binding" evidence="6">
    <location>
        <begin position="465"/>
        <end position="727"/>
    </location>
</feature>
<dbReference type="SUPFAM" id="SSF52540">
    <property type="entry name" value="P-loop containing nucleoside triphosphate hydrolases"/>
    <property type="match status" value="1"/>
</dbReference>
<keyword evidence="9" id="KW-1185">Reference proteome</keyword>
<dbReference type="Pfam" id="PF13361">
    <property type="entry name" value="UvrD_C"/>
    <property type="match status" value="2"/>
</dbReference>
<keyword evidence="2 5" id="KW-0378">Hydrolase</keyword>
<proteinExistence type="predicted"/>
<dbReference type="RefSeq" id="WP_092159941.1">
    <property type="nucleotide sequence ID" value="NZ_FNGA01000002.1"/>
</dbReference>
<dbReference type="GO" id="GO:0016787">
    <property type="term" value="F:hydrolase activity"/>
    <property type="evidence" value="ECO:0007669"/>
    <property type="project" value="UniProtKB-UniRule"/>
</dbReference>
<protein>
    <submittedName>
        <fullName evidence="8">TIGR00375 family protein</fullName>
    </submittedName>
</protein>
<reference evidence="9" key="1">
    <citation type="submission" date="2016-10" db="EMBL/GenBank/DDBJ databases">
        <authorList>
            <person name="Varghese N."/>
            <person name="Submissions S."/>
        </authorList>
    </citation>
    <scope>NUCLEOTIDE SEQUENCE [LARGE SCALE GENOMIC DNA]</scope>
    <source>
        <strain evidence="9">DSM 16995</strain>
    </source>
</reference>
<keyword evidence="1 5" id="KW-0547">Nucleotide-binding</keyword>
<evidence type="ECO:0000256" key="4">
    <source>
        <dbReference type="ARBA" id="ARBA00022840"/>
    </source>
</evidence>
<dbReference type="Gene3D" id="3.40.50.300">
    <property type="entry name" value="P-loop containing nucleotide triphosphate hydrolases"/>
    <property type="match status" value="3"/>
</dbReference>
<dbReference type="CDD" id="cd18807">
    <property type="entry name" value="SF1_C_UvrD"/>
    <property type="match status" value="1"/>
</dbReference>
<sequence length="1047" mass="116875">MERFIADLHIHSRFSRATSKGLTARLLAAWARIKGIDVIGTGDFTHPEWLQEIEEQLVEDGSGLLSLRSSQGLENEIDWVEGPLAGQTRFMLQTEISSIYKRLGKTRKVHNLVYMPDLESVRKFNAKLGAIGNLKSDGRPILGLDSKDLLEIVLETSDRAFLVPAHIWTPWFSLFGSKSGFDSVEECYGDLSSEIFAMETGLSSDPEMNWLISSLDKYRLISNSDAHSAENLGREANIFRGDMSYEGIYRALRGEGLGHKFMGTLEFFPEEGKYHMDGHRNCGIMLDPHESKMRGGICPVCGKPLTIGVYSRILELADREDPVQPKGQPGFTSLVPLRELISEVVGTGPKTKKVMNVYSPLIKEFGSEFSVLQQVPLEDLKRHNVHLAEGIRRMREGQVIRNPGFDGQYGTVSVYSAHERDEILNGMNLVVVRREAGDLDNGKGQADILKAGELKARPKEDSGVVKFNDAQKKAIEAGPAPVLVIAGPGTGKTQTLMGRIKYLLERGTRARRILALTFTRKAAQEMNERMQAMLGEDEVMPRADTIHALAFEYWVSMFEHSPIILNGETARRVFARANPQLTGLRLKSAWDSLCLCRETLETLSEELEKYNSNYSRQKDQYSLVDYTDLLEFWLGDLSCGKYIRTFTHFLVDEVQDLSPLQIDIIRKLAGVDGVKKGEGDGEGLFAIGDPDQSIYGFRGAAGNIVEKFKSYWPNLIEITLEDNYRSAQAVLDVSASVLKNPPKLIAHKNYEPDIQLFSAPDSIREASWIADRIKQLLGSTSHSLGDSFGHGTFSPGDIAVLVRFKGLMGPIENILKRQGIPCSIPEAEMFWHDSRVEILLGAARRMLGFAESADDEAPEVPEKIIARGPLGLSAYLSEMPPFDQLFWESSPFRKMVKGYEENGGWTGLINWIHMQNDLDQVRNKAEKVRIMSMHAAKGLEFDAVFLAGLDDGIVPFVGIDVLTGNFSGGSGTGIEDVEEERRLLYVGMTRAKKNLYLSHAAKRPLYGRTLRLPISRFLKNIPEDSVKKSAMIAKVMQKEKKISLLDM</sequence>
<dbReference type="GO" id="GO:0140097">
    <property type="term" value="F:catalytic activity, acting on DNA"/>
    <property type="evidence" value="ECO:0007669"/>
    <property type="project" value="UniProtKB-ARBA"/>
</dbReference>
<evidence type="ECO:0000313" key="9">
    <source>
        <dbReference type="Proteomes" id="UP000199053"/>
    </source>
</evidence>
<organism evidence="8 9">
    <name type="scientific">Maridesulfovibrio ferrireducens</name>
    <dbReference type="NCBI Taxonomy" id="246191"/>
    <lineage>
        <taxon>Bacteria</taxon>
        <taxon>Pseudomonadati</taxon>
        <taxon>Thermodesulfobacteriota</taxon>
        <taxon>Desulfovibrionia</taxon>
        <taxon>Desulfovibrionales</taxon>
        <taxon>Desulfovibrionaceae</taxon>
        <taxon>Maridesulfovibrio</taxon>
    </lineage>
</organism>
<dbReference type="GO" id="GO:0004386">
    <property type="term" value="F:helicase activity"/>
    <property type="evidence" value="ECO:0007669"/>
    <property type="project" value="UniProtKB-UniRule"/>
</dbReference>
<name>A0A1G9FNG8_9BACT</name>
<dbReference type="PROSITE" id="PS51198">
    <property type="entry name" value="UVRD_HELICASE_ATP_BIND"/>
    <property type="match status" value="1"/>
</dbReference>
<dbReference type="PROSITE" id="PS51217">
    <property type="entry name" value="UVRD_HELICASE_CTER"/>
    <property type="match status" value="1"/>
</dbReference>
<dbReference type="GO" id="GO:0005524">
    <property type="term" value="F:ATP binding"/>
    <property type="evidence" value="ECO:0007669"/>
    <property type="project" value="UniProtKB-UniRule"/>
</dbReference>
<dbReference type="OrthoDB" id="9810135at2"/>
<dbReference type="InterPro" id="IPR014017">
    <property type="entry name" value="DNA_helicase_UvrD-like_C"/>
</dbReference>
<feature type="binding site" evidence="5">
    <location>
        <begin position="486"/>
        <end position="493"/>
    </location>
    <ligand>
        <name>ATP</name>
        <dbReference type="ChEBI" id="CHEBI:30616"/>
    </ligand>
</feature>
<evidence type="ECO:0000256" key="5">
    <source>
        <dbReference type="PROSITE-ProRule" id="PRU00560"/>
    </source>
</evidence>
<dbReference type="InterPro" id="IPR014016">
    <property type="entry name" value="UvrD-like_ATP-bd"/>
</dbReference>
<dbReference type="SUPFAM" id="SSF89550">
    <property type="entry name" value="PHP domain-like"/>
    <property type="match status" value="1"/>
</dbReference>
<dbReference type="STRING" id="246191.SAMN05660337_1631"/>
<dbReference type="PANTHER" id="PTHR40084:SF1">
    <property type="entry name" value="PHOSPHOTRANSFERASE"/>
    <property type="match status" value="1"/>
</dbReference>
<dbReference type="Gene3D" id="1.10.10.160">
    <property type="match status" value="1"/>
</dbReference>
<keyword evidence="3 5" id="KW-0347">Helicase</keyword>
<accession>A0A1G9FNG8</accession>
<dbReference type="InterPro" id="IPR027417">
    <property type="entry name" value="P-loop_NTPase"/>
</dbReference>
<dbReference type="PANTHER" id="PTHR40084">
    <property type="entry name" value="PHOSPHOHYDROLASE, PHP FAMILY"/>
    <property type="match status" value="1"/>
</dbReference>
<dbReference type="CDD" id="cd17932">
    <property type="entry name" value="DEXQc_UvrD"/>
    <property type="match status" value="1"/>
</dbReference>
<evidence type="ECO:0000256" key="2">
    <source>
        <dbReference type="ARBA" id="ARBA00022801"/>
    </source>
</evidence>
<evidence type="ECO:0000313" key="8">
    <source>
        <dbReference type="EMBL" id="SDK89930.1"/>
    </source>
</evidence>
<dbReference type="InterPro" id="IPR016195">
    <property type="entry name" value="Pol/histidinol_Pase-like"/>
</dbReference>
<dbReference type="Pfam" id="PF00580">
    <property type="entry name" value="UvrD-helicase"/>
    <property type="match status" value="1"/>
</dbReference>
<evidence type="ECO:0000259" key="7">
    <source>
        <dbReference type="PROSITE" id="PS51217"/>
    </source>
</evidence>
<dbReference type="Proteomes" id="UP000199053">
    <property type="component" value="Unassembled WGS sequence"/>
</dbReference>
<keyword evidence="4 5" id="KW-0067">ATP-binding</keyword>
<dbReference type="Gene3D" id="3.20.20.140">
    <property type="entry name" value="Metal-dependent hydrolases"/>
    <property type="match status" value="1"/>
</dbReference>
<dbReference type="InterPro" id="IPR013986">
    <property type="entry name" value="DExx_box_DNA_helicase_dom_sf"/>
</dbReference>
<evidence type="ECO:0000259" key="6">
    <source>
        <dbReference type="PROSITE" id="PS51198"/>
    </source>
</evidence>
<evidence type="ECO:0000256" key="1">
    <source>
        <dbReference type="ARBA" id="ARBA00022741"/>
    </source>
</evidence>
<dbReference type="AlphaFoldDB" id="A0A1G9FNG8"/>
<feature type="domain" description="UvrD-like helicase C-terminal" evidence="7">
    <location>
        <begin position="723"/>
        <end position="993"/>
    </location>
</feature>
<dbReference type="CDD" id="cd19067">
    <property type="entry name" value="PfuEndoQ-like"/>
    <property type="match status" value="1"/>
</dbReference>